<reference evidence="1 2" key="1">
    <citation type="submission" date="2016-02" db="EMBL/GenBank/DDBJ databases">
        <title>Genome analysis of coral dinoflagellate symbionts highlights evolutionary adaptations to a symbiotic lifestyle.</title>
        <authorList>
            <person name="Aranda M."/>
            <person name="Li Y."/>
            <person name="Liew Y.J."/>
            <person name="Baumgarten S."/>
            <person name="Simakov O."/>
            <person name="Wilson M."/>
            <person name="Piel J."/>
            <person name="Ashoor H."/>
            <person name="Bougouffa S."/>
            <person name="Bajic V.B."/>
            <person name="Ryu T."/>
            <person name="Ravasi T."/>
            <person name="Bayer T."/>
            <person name="Micklem G."/>
            <person name="Kim H."/>
            <person name="Bhak J."/>
            <person name="Lajeunesse T.C."/>
            <person name="Voolstra C.R."/>
        </authorList>
    </citation>
    <scope>NUCLEOTIDE SEQUENCE [LARGE SCALE GENOMIC DNA]</scope>
    <source>
        <strain evidence="1 2">CCMP2467</strain>
    </source>
</reference>
<comment type="caution">
    <text evidence="1">The sequence shown here is derived from an EMBL/GenBank/DDBJ whole genome shotgun (WGS) entry which is preliminary data.</text>
</comment>
<dbReference type="EMBL" id="LSRX01000182">
    <property type="protein sequence ID" value="OLQ05517.1"/>
    <property type="molecule type" value="Genomic_DNA"/>
</dbReference>
<keyword evidence="2" id="KW-1185">Reference proteome</keyword>
<sequence>MDILGRNLDLEIQVLEVHESWACREASTTGLLLLPDRGRQMRRAVLPTLRRSESAYHKEEKHSHPPMRGFAMFRVAQKKWVPAPASGGYHAVKEPHVTDELREVMNILKSHANKFLRCRREQEQEQEEEERMEHDPNTLSCRCLGLSRFFTARLRLLQLQLSLGVFDMPGQMGGGYKANLFARYTYEAIAEYLCQSGARVVVTDLLSNQESLRDFAKSEGILEGPVGDVADEAFCARLLDEALRLAGPGGLDGLVNNAGIGLFTAVLGGTDPAEALNFFCPV</sequence>
<gene>
    <name evidence="1" type="ORF">AK812_SmicGene11277</name>
</gene>
<dbReference type="InterPro" id="IPR036291">
    <property type="entry name" value="NAD(P)-bd_dom_sf"/>
</dbReference>
<proteinExistence type="predicted"/>
<protein>
    <submittedName>
        <fullName evidence="1">Uncharacterized protein</fullName>
    </submittedName>
</protein>
<dbReference type="AlphaFoldDB" id="A0A1Q9EDR1"/>
<dbReference type="Gene3D" id="3.40.50.720">
    <property type="entry name" value="NAD(P)-binding Rossmann-like Domain"/>
    <property type="match status" value="1"/>
</dbReference>
<dbReference type="Pfam" id="PF13561">
    <property type="entry name" value="adh_short_C2"/>
    <property type="match status" value="1"/>
</dbReference>
<dbReference type="CDD" id="cd05233">
    <property type="entry name" value="SDR_c"/>
    <property type="match status" value="1"/>
</dbReference>
<evidence type="ECO:0000313" key="1">
    <source>
        <dbReference type="EMBL" id="OLQ05517.1"/>
    </source>
</evidence>
<dbReference type="OrthoDB" id="1393670at2759"/>
<accession>A0A1Q9EDR1</accession>
<name>A0A1Q9EDR1_SYMMI</name>
<dbReference type="InterPro" id="IPR002347">
    <property type="entry name" value="SDR_fam"/>
</dbReference>
<dbReference type="Proteomes" id="UP000186817">
    <property type="component" value="Unassembled WGS sequence"/>
</dbReference>
<organism evidence="1 2">
    <name type="scientific">Symbiodinium microadriaticum</name>
    <name type="common">Dinoflagellate</name>
    <name type="synonym">Zooxanthella microadriatica</name>
    <dbReference type="NCBI Taxonomy" id="2951"/>
    <lineage>
        <taxon>Eukaryota</taxon>
        <taxon>Sar</taxon>
        <taxon>Alveolata</taxon>
        <taxon>Dinophyceae</taxon>
        <taxon>Suessiales</taxon>
        <taxon>Symbiodiniaceae</taxon>
        <taxon>Symbiodinium</taxon>
    </lineage>
</organism>
<evidence type="ECO:0000313" key="2">
    <source>
        <dbReference type="Proteomes" id="UP000186817"/>
    </source>
</evidence>
<dbReference type="SUPFAM" id="SSF51735">
    <property type="entry name" value="NAD(P)-binding Rossmann-fold domains"/>
    <property type="match status" value="1"/>
</dbReference>